<keyword evidence="1" id="KW-0238">DNA-binding</keyword>
<dbReference type="PANTHER" id="PTHR36924">
    <property type="entry name" value="ANTITOXIN HIGA-1"/>
    <property type="match status" value="1"/>
</dbReference>
<reference evidence="4 5" key="1">
    <citation type="submission" date="2012-02" db="EMBL/GenBank/DDBJ databases">
        <title>Shotgun genome sequence of Phaeospirillum photometricum DSM 122.</title>
        <authorList>
            <person name="Duquesne K."/>
            <person name="Sturgis J."/>
        </authorList>
    </citation>
    <scope>NUCLEOTIDE SEQUENCE [LARGE SCALE GENOMIC DNA]</scope>
    <source>
        <strain evidence="5">DSM122</strain>
    </source>
</reference>
<proteinExistence type="predicted"/>
<dbReference type="InterPro" id="IPR010982">
    <property type="entry name" value="Lambda_DNA-bd_dom_sf"/>
</dbReference>
<dbReference type="AlphaFoldDB" id="H6SIQ7"/>
<name>H6SIQ7_PARPM</name>
<dbReference type="STRING" id="1150469.RSPPHO_00058"/>
<dbReference type="CDD" id="cd00093">
    <property type="entry name" value="HTH_XRE"/>
    <property type="match status" value="1"/>
</dbReference>
<dbReference type="SMART" id="SM00530">
    <property type="entry name" value="HTH_XRE"/>
    <property type="match status" value="1"/>
</dbReference>
<dbReference type="GO" id="GO:0003677">
    <property type="term" value="F:DNA binding"/>
    <property type="evidence" value="ECO:0007669"/>
    <property type="project" value="UniProtKB-KW"/>
</dbReference>
<dbReference type="Pfam" id="PF13560">
    <property type="entry name" value="HTH_31"/>
    <property type="match status" value="1"/>
</dbReference>
<accession>H6SIQ7</accession>
<dbReference type="KEGG" id="rpm:RSPPHO_00058"/>
<organism evidence="4 5">
    <name type="scientific">Pararhodospirillum photometricum DSM 122</name>
    <dbReference type="NCBI Taxonomy" id="1150469"/>
    <lineage>
        <taxon>Bacteria</taxon>
        <taxon>Pseudomonadati</taxon>
        <taxon>Pseudomonadota</taxon>
        <taxon>Alphaproteobacteria</taxon>
        <taxon>Rhodospirillales</taxon>
        <taxon>Rhodospirillaceae</taxon>
        <taxon>Pararhodospirillum</taxon>
    </lineage>
</organism>
<feature type="region of interest" description="Disordered" evidence="2">
    <location>
        <begin position="101"/>
        <end position="126"/>
    </location>
</feature>
<dbReference type="InterPro" id="IPR001387">
    <property type="entry name" value="Cro/C1-type_HTH"/>
</dbReference>
<evidence type="ECO:0000313" key="4">
    <source>
        <dbReference type="EMBL" id="CCG06684.1"/>
    </source>
</evidence>
<feature type="compositionally biased region" description="Acidic residues" evidence="2">
    <location>
        <begin position="117"/>
        <end position="126"/>
    </location>
</feature>
<dbReference type="InterPro" id="IPR013430">
    <property type="entry name" value="Toxin_antidote_HigA"/>
</dbReference>
<sequence>MRRTSRSQGMATSDARPPHPGQTLHRLFMDPNGLSVNRLARALGVPANRISAIMAGQRPMTADTALRLARLFGTSALYWMNLQARYDLAMAEQVLGPDLEERVRPLSERPAASFEDTPPEELSSDA</sequence>
<evidence type="ECO:0000259" key="3">
    <source>
        <dbReference type="PROSITE" id="PS50943"/>
    </source>
</evidence>
<dbReference type="EMBL" id="HE663493">
    <property type="protein sequence ID" value="CCG06684.1"/>
    <property type="molecule type" value="Genomic_DNA"/>
</dbReference>
<evidence type="ECO:0000256" key="1">
    <source>
        <dbReference type="ARBA" id="ARBA00023125"/>
    </source>
</evidence>
<dbReference type="SUPFAM" id="SSF47413">
    <property type="entry name" value="lambda repressor-like DNA-binding domains"/>
    <property type="match status" value="1"/>
</dbReference>
<feature type="compositionally biased region" description="Polar residues" evidence="2">
    <location>
        <begin position="1"/>
        <end position="11"/>
    </location>
</feature>
<dbReference type="PATRIC" id="fig|1150469.3.peg.91"/>
<dbReference type="PROSITE" id="PS50943">
    <property type="entry name" value="HTH_CROC1"/>
    <property type="match status" value="1"/>
</dbReference>
<dbReference type="HOGENOM" id="CLU_140230_5_1_5"/>
<evidence type="ECO:0000313" key="5">
    <source>
        <dbReference type="Proteomes" id="UP000033220"/>
    </source>
</evidence>
<dbReference type="Gene3D" id="1.10.260.40">
    <property type="entry name" value="lambda repressor-like DNA-binding domains"/>
    <property type="match status" value="1"/>
</dbReference>
<dbReference type="eggNOG" id="COG3093">
    <property type="taxonomic scope" value="Bacteria"/>
</dbReference>
<protein>
    <submittedName>
        <fullName evidence="4">Plasmid maintenance system antidote protein</fullName>
    </submittedName>
</protein>
<dbReference type="PANTHER" id="PTHR36924:SF1">
    <property type="entry name" value="ANTITOXIN HIGA-1"/>
    <property type="match status" value="1"/>
</dbReference>
<dbReference type="Proteomes" id="UP000033220">
    <property type="component" value="Chromosome DSM 122"/>
</dbReference>
<feature type="region of interest" description="Disordered" evidence="2">
    <location>
        <begin position="1"/>
        <end position="22"/>
    </location>
</feature>
<evidence type="ECO:0000256" key="2">
    <source>
        <dbReference type="SAM" id="MobiDB-lite"/>
    </source>
</evidence>
<keyword evidence="5" id="KW-1185">Reference proteome</keyword>
<dbReference type="NCBIfam" id="TIGR02607">
    <property type="entry name" value="antidote_HigA"/>
    <property type="match status" value="1"/>
</dbReference>
<feature type="domain" description="HTH cro/C1-type" evidence="3">
    <location>
        <begin position="32"/>
        <end position="79"/>
    </location>
</feature>
<gene>
    <name evidence="4" type="ORF">RSPPHO_00058</name>
</gene>